<sequence length="697" mass="79956">MAHSRAMSKIRLAGACALLGSIFFASRLIFDDVLLAQGARTAMGEFGPCETSGIIVSETVHLRSLITTPTVSSTISILSNATTTQKYPPDGRTPICFVTSQFATSTRSADKLFDVGEKVPKLARSPFIQFLAFTNMENLHAPGWKVIVKDFGLKYRRIITHSRWPKFQAHHDSTIQQMCTVVFYIDGIVVPKDSVTRFQNEAKRILYSQVQFSQLKHTRGRTIEDELHQILNVSKDIPENVEKTRAWLFAQPDFSSDIQLYENNQYGYAMSSEAYKKIADFFWEHYSQEEDSWRDQPLWAYCLHHFQTVPLDLPGRMLFLVDNQRKGIGGHMYSPEADNDAYKAARYIQRQKEGRMNILCTSEERHLQFGSYKIRCYDFANWAKQCAPDVNITTGISIAEVISNHTEYDFDATIIIKSVPKNSLTLGVPGELGNVFIDIVDGYGLHERKINPDFTVILQNNLHEERYPNHEHRVVKHWYNSYPADVERGEEDPEIIPAVKDPTPDILRLATVWNTAETETEGNCPSIDLLENVSYDCIEQEFDIEDWYANVTQKPNADDEVRSIMANPKLGRGKLYYNLFQQYDVLVALAKNNAYKLRYGNVQRIVSQMRSGVPVLVEVRGPVLKYFVEKYNYKCAFQRVYPDSDIWDFEEAVEQLKNPKLLRDCQRHGLEIATEFSPNRIGRKFLRAVGYEGEIEC</sequence>
<protein>
    <submittedName>
        <fullName evidence="1">Uncharacterized protein</fullName>
    </submittedName>
</protein>
<reference evidence="1" key="1">
    <citation type="journal article" date="2021" name="Sci. Rep.">
        <title>Diploid genomic architecture of Nitzschia inconspicua, an elite biomass production diatom.</title>
        <authorList>
            <person name="Oliver A."/>
            <person name="Podell S."/>
            <person name="Pinowska A."/>
            <person name="Traller J.C."/>
            <person name="Smith S.R."/>
            <person name="McClure R."/>
            <person name="Beliaev A."/>
            <person name="Bohutskyi P."/>
            <person name="Hill E.A."/>
            <person name="Rabines A."/>
            <person name="Zheng H."/>
            <person name="Allen L.Z."/>
            <person name="Kuo A."/>
            <person name="Grigoriev I.V."/>
            <person name="Allen A.E."/>
            <person name="Hazlebeck D."/>
            <person name="Allen E.E."/>
        </authorList>
    </citation>
    <scope>NUCLEOTIDE SEQUENCE</scope>
    <source>
        <strain evidence="1">Hildebrandi</strain>
    </source>
</reference>
<dbReference type="AlphaFoldDB" id="A0A9K3L3F1"/>
<accession>A0A9K3L3F1</accession>
<name>A0A9K3L3F1_9STRA</name>
<gene>
    <name evidence="1" type="ORF">IV203_004339</name>
</gene>
<dbReference type="Proteomes" id="UP000693970">
    <property type="component" value="Unassembled WGS sequence"/>
</dbReference>
<comment type="caution">
    <text evidence="1">The sequence shown here is derived from an EMBL/GenBank/DDBJ whole genome shotgun (WGS) entry which is preliminary data.</text>
</comment>
<organism evidence="1 2">
    <name type="scientific">Nitzschia inconspicua</name>
    <dbReference type="NCBI Taxonomy" id="303405"/>
    <lineage>
        <taxon>Eukaryota</taxon>
        <taxon>Sar</taxon>
        <taxon>Stramenopiles</taxon>
        <taxon>Ochrophyta</taxon>
        <taxon>Bacillariophyta</taxon>
        <taxon>Bacillariophyceae</taxon>
        <taxon>Bacillariophycidae</taxon>
        <taxon>Bacillariales</taxon>
        <taxon>Bacillariaceae</taxon>
        <taxon>Nitzschia</taxon>
    </lineage>
</organism>
<proteinExistence type="predicted"/>
<evidence type="ECO:0000313" key="2">
    <source>
        <dbReference type="Proteomes" id="UP000693970"/>
    </source>
</evidence>
<evidence type="ECO:0000313" key="1">
    <source>
        <dbReference type="EMBL" id="KAG7354983.1"/>
    </source>
</evidence>
<reference evidence="1" key="2">
    <citation type="submission" date="2021-04" db="EMBL/GenBank/DDBJ databases">
        <authorList>
            <person name="Podell S."/>
        </authorList>
    </citation>
    <scope>NUCLEOTIDE SEQUENCE</scope>
    <source>
        <strain evidence="1">Hildebrandi</strain>
    </source>
</reference>
<dbReference type="OrthoDB" id="50403at2759"/>
<keyword evidence="2" id="KW-1185">Reference proteome</keyword>
<dbReference type="EMBL" id="JAGRRH010000016">
    <property type="protein sequence ID" value="KAG7354983.1"/>
    <property type="molecule type" value="Genomic_DNA"/>
</dbReference>